<keyword evidence="11" id="KW-1185">Reference proteome</keyword>
<dbReference type="Gene3D" id="3.30.160.60">
    <property type="entry name" value="Classic Zinc Finger"/>
    <property type="match status" value="2"/>
</dbReference>
<dbReference type="InterPro" id="IPR013087">
    <property type="entry name" value="Znf_C2H2_type"/>
</dbReference>
<dbReference type="GO" id="GO:0006357">
    <property type="term" value="P:regulation of transcription by RNA polymerase II"/>
    <property type="evidence" value="ECO:0007669"/>
    <property type="project" value="TreeGrafter"/>
</dbReference>
<accession>A0A6A4VJY8</accession>
<keyword evidence="5" id="KW-0805">Transcription regulation</keyword>
<evidence type="ECO:0000313" key="10">
    <source>
        <dbReference type="EMBL" id="KAF0293953.1"/>
    </source>
</evidence>
<dbReference type="AlphaFoldDB" id="A0A6A4VJY8"/>
<dbReference type="SUPFAM" id="SSF57667">
    <property type="entry name" value="beta-beta-alpha zinc fingers"/>
    <property type="match status" value="1"/>
</dbReference>
<evidence type="ECO:0000256" key="4">
    <source>
        <dbReference type="ARBA" id="ARBA00022833"/>
    </source>
</evidence>
<reference evidence="10 11" key="1">
    <citation type="submission" date="2019-07" db="EMBL/GenBank/DDBJ databases">
        <title>Draft genome assembly of a fouling barnacle, Amphibalanus amphitrite (Darwin, 1854): The first reference genome for Thecostraca.</title>
        <authorList>
            <person name="Kim W."/>
        </authorList>
    </citation>
    <scope>NUCLEOTIDE SEQUENCE [LARGE SCALE GENOMIC DNA]</scope>
    <source>
        <strain evidence="10">SNU_AA5</strain>
        <tissue evidence="10">Soma without cirri and trophi</tissue>
    </source>
</reference>
<feature type="domain" description="C2H2-type" evidence="9">
    <location>
        <begin position="105"/>
        <end position="128"/>
    </location>
</feature>
<protein>
    <submittedName>
        <fullName evidence="10">Zinc finger protein 410</fullName>
    </submittedName>
</protein>
<evidence type="ECO:0000256" key="2">
    <source>
        <dbReference type="ARBA" id="ARBA00022723"/>
    </source>
</evidence>
<dbReference type="PANTHER" id="PTHR46179">
    <property type="entry name" value="ZINC FINGER PROTEIN"/>
    <property type="match status" value="1"/>
</dbReference>
<dbReference type="GO" id="GO:0008270">
    <property type="term" value="F:zinc ion binding"/>
    <property type="evidence" value="ECO:0007669"/>
    <property type="project" value="UniProtKB-KW"/>
</dbReference>
<evidence type="ECO:0000256" key="8">
    <source>
        <dbReference type="PROSITE-ProRule" id="PRU00042"/>
    </source>
</evidence>
<evidence type="ECO:0000256" key="6">
    <source>
        <dbReference type="ARBA" id="ARBA00023163"/>
    </source>
</evidence>
<dbReference type="SMART" id="SM00355">
    <property type="entry name" value="ZnF_C2H2"/>
    <property type="match status" value="4"/>
</dbReference>
<comment type="caution">
    <text evidence="10">The sequence shown here is derived from an EMBL/GenBank/DDBJ whole genome shotgun (WGS) entry which is preliminary data.</text>
</comment>
<name>A0A6A4VJY8_AMPAM</name>
<dbReference type="EMBL" id="VIIS01001714">
    <property type="protein sequence ID" value="KAF0293953.1"/>
    <property type="molecule type" value="Genomic_DNA"/>
</dbReference>
<gene>
    <name evidence="10" type="primary">ZNF410_0</name>
    <name evidence="10" type="ORF">FJT64_008345</name>
</gene>
<dbReference type="GO" id="GO:0005634">
    <property type="term" value="C:nucleus"/>
    <property type="evidence" value="ECO:0007669"/>
    <property type="project" value="UniProtKB-SubCell"/>
</dbReference>
<feature type="domain" description="C2H2-type" evidence="9">
    <location>
        <begin position="24"/>
        <end position="53"/>
    </location>
</feature>
<keyword evidence="7" id="KW-0539">Nucleus</keyword>
<keyword evidence="3 8" id="KW-0863">Zinc-finger</keyword>
<organism evidence="10 11">
    <name type="scientific">Amphibalanus amphitrite</name>
    <name type="common">Striped barnacle</name>
    <name type="synonym">Balanus amphitrite</name>
    <dbReference type="NCBI Taxonomy" id="1232801"/>
    <lineage>
        <taxon>Eukaryota</taxon>
        <taxon>Metazoa</taxon>
        <taxon>Ecdysozoa</taxon>
        <taxon>Arthropoda</taxon>
        <taxon>Crustacea</taxon>
        <taxon>Multicrustacea</taxon>
        <taxon>Cirripedia</taxon>
        <taxon>Thoracica</taxon>
        <taxon>Thoracicalcarea</taxon>
        <taxon>Balanomorpha</taxon>
        <taxon>Balanoidea</taxon>
        <taxon>Balanidae</taxon>
        <taxon>Amphibalaninae</taxon>
        <taxon>Amphibalanus</taxon>
    </lineage>
</organism>
<proteinExistence type="predicted"/>
<dbReference type="PROSITE" id="PS00028">
    <property type="entry name" value="ZINC_FINGER_C2H2_1"/>
    <property type="match status" value="3"/>
</dbReference>
<evidence type="ECO:0000313" key="11">
    <source>
        <dbReference type="Proteomes" id="UP000440578"/>
    </source>
</evidence>
<dbReference type="Pfam" id="PF00096">
    <property type="entry name" value="zf-C2H2"/>
    <property type="match status" value="2"/>
</dbReference>
<dbReference type="PANTHER" id="PTHR46179:SF13">
    <property type="entry name" value="C2H2-TYPE DOMAIN-CONTAINING PROTEIN"/>
    <property type="match status" value="1"/>
</dbReference>
<dbReference type="Proteomes" id="UP000440578">
    <property type="component" value="Unassembled WGS sequence"/>
</dbReference>
<evidence type="ECO:0000256" key="7">
    <source>
        <dbReference type="ARBA" id="ARBA00023242"/>
    </source>
</evidence>
<dbReference type="InterPro" id="IPR051061">
    <property type="entry name" value="Zinc_finger_trans_reg"/>
</dbReference>
<evidence type="ECO:0000256" key="1">
    <source>
        <dbReference type="ARBA" id="ARBA00004123"/>
    </source>
</evidence>
<sequence>MNIPHAGTLDCDCLSLFECKGAGFPCPVPGCGRVFPNGPRRSEHMSWHRGETQCSGCGVRLTTKRSLRNHMVKCLGMLCPVPGCGRYLPNRFRRSEHLSWHRGETICTVCHQQFCSRTALRIHMRKRHGDGTQQL</sequence>
<dbReference type="OrthoDB" id="19132at2759"/>
<dbReference type="InterPro" id="IPR036236">
    <property type="entry name" value="Znf_C2H2_sf"/>
</dbReference>
<comment type="subcellular location">
    <subcellularLocation>
        <location evidence="1">Nucleus</location>
    </subcellularLocation>
</comment>
<keyword evidence="2" id="KW-0479">Metal-binding</keyword>
<evidence type="ECO:0000256" key="3">
    <source>
        <dbReference type="ARBA" id="ARBA00022771"/>
    </source>
</evidence>
<keyword evidence="4" id="KW-0862">Zinc</keyword>
<dbReference type="PROSITE" id="PS50157">
    <property type="entry name" value="ZINC_FINGER_C2H2_2"/>
    <property type="match status" value="2"/>
</dbReference>
<keyword evidence="6" id="KW-0804">Transcription</keyword>
<evidence type="ECO:0000259" key="9">
    <source>
        <dbReference type="PROSITE" id="PS50157"/>
    </source>
</evidence>
<evidence type="ECO:0000256" key="5">
    <source>
        <dbReference type="ARBA" id="ARBA00023015"/>
    </source>
</evidence>